<dbReference type="Proteomes" id="UP001162640">
    <property type="component" value="Unassembled WGS sequence"/>
</dbReference>
<comment type="caution">
    <text evidence="2">The sequence shown here is derived from an EMBL/GenBank/DDBJ whole genome shotgun (WGS) entry which is preliminary data.</text>
</comment>
<proteinExistence type="predicted"/>
<evidence type="ECO:0000313" key="2">
    <source>
        <dbReference type="EMBL" id="GMH53154.1"/>
    </source>
</evidence>
<organism evidence="2 3">
    <name type="scientific">Triparma laevis f. inornata</name>
    <dbReference type="NCBI Taxonomy" id="1714386"/>
    <lineage>
        <taxon>Eukaryota</taxon>
        <taxon>Sar</taxon>
        <taxon>Stramenopiles</taxon>
        <taxon>Ochrophyta</taxon>
        <taxon>Bolidophyceae</taxon>
        <taxon>Parmales</taxon>
        <taxon>Triparmaceae</taxon>
        <taxon>Triparma</taxon>
    </lineage>
</organism>
<evidence type="ECO:0000256" key="1">
    <source>
        <dbReference type="SAM" id="MobiDB-lite"/>
    </source>
</evidence>
<dbReference type="AlphaFoldDB" id="A0A9W6ZMD1"/>
<feature type="region of interest" description="Disordered" evidence="1">
    <location>
        <begin position="151"/>
        <end position="172"/>
    </location>
</feature>
<sequence length="172" mass="19001">MALINTALGASLRYEVGKVFASVERMTRAADQADGEEVCNAFGSVLLHTDRFLKAGGLYPFYAATVSNEIFYKGFEKQIVFEETKKMTKINLKDLILVIKGENMGRTGTVVGDLKDNGNKIVKLDSLGRFMGPVREVIIVPGDSIKRRVGEQDPDSVFMKQSSTTKTKSKKK</sequence>
<protein>
    <submittedName>
        <fullName evidence="2">Uncharacterized protein</fullName>
    </submittedName>
</protein>
<accession>A0A9W6ZMD1</accession>
<reference evidence="3" key="1">
    <citation type="journal article" date="2023" name="Commun. Biol.">
        <title>Genome analysis of Parmales, the sister group of diatoms, reveals the evolutionary specialization of diatoms from phago-mixotrophs to photoautotrophs.</title>
        <authorList>
            <person name="Ban H."/>
            <person name="Sato S."/>
            <person name="Yoshikawa S."/>
            <person name="Yamada K."/>
            <person name="Nakamura Y."/>
            <person name="Ichinomiya M."/>
            <person name="Sato N."/>
            <person name="Blanc-Mathieu R."/>
            <person name="Endo H."/>
            <person name="Kuwata A."/>
            <person name="Ogata H."/>
        </authorList>
    </citation>
    <scope>NUCLEOTIDE SEQUENCE [LARGE SCALE GENOMIC DNA]</scope>
</reference>
<dbReference type="EMBL" id="BLQM01000031">
    <property type="protein sequence ID" value="GMH53154.1"/>
    <property type="molecule type" value="Genomic_DNA"/>
</dbReference>
<name>A0A9W6ZMD1_9STRA</name>
<gene>
    <name evidence="2" type="ORF">TL16_g01385</name>
</gene>
<evidence type="ECO:0000313" key="3">
    <source>
        <dbReference type="Proteomes" id="UP001162640"/>
    </source>
</evidence>